<gene>
    <name evidence="2" type="ORF">BRAN1462_LOCUS56203</name>
</gene>
<organism evidence="2">
    <name type="scientific">Zooxanthella nutricula</name>
    <dbReference type="NCBI Taxonomy" id="1333877"/>
    <lineage>
        <taxon>Eukaryota</taxon>
        <taxon>Sar</taxon>
        <taxon>Alveolata</taxon>
        <taxon>Dinophyceae</taxon>
        <taxon>Peridiniales</taxon>
        <taxon>Peridiniales incertae sedis</taxon>
        <taxon>Zooxanthella</taxon>
    </lineage>
</organism>
<proteinExistence type="predicted"/>
<accession>A0A7S2QC78</accession>
<reference evidence="2" key="1">
    <citation type="submission" date="2021-01" db="EMBL/GenBank/DDBJ databases">
        <authorList>
            <person name="Corre E."/>
            <person name="Pelletier E."/>
            <person name="Niang G."/>
            <person name="Scheremetjew M."/>
            <person name="Finn R."/>
            <person name="Kale V."/>
            <person name="Holt S."/>
            <person name="Cochrane G."/>
            <person name="Meng A."/>
            <person name="Brown T."/>
            <person name="Cohen L."/>
        </authorList>
    </citation>
    <scope>NUCLEOTIDE SEQUENCE</scope>
    <source>
        <strain evidence="2">RCC3387</strain>
    </source>
</reference>
<feature type="region of interest" description="Disordered" evidence="1">
    <location>
        <begin position="1"/>
        <end position="33"/>
    </location>
</feature>
<feature type="compositionally biased region" description="Gly residues" evidence="1">
    <location>
        <begin position="14"/>
        <end position="25"/>
    </location>
</feature>
<evidence type="ECO:0000313" key="2">
    <source>
        <dbReference type="EMBL" id="CAD9638381.1"/>
    </source>
</evidence>
<dbReference type="AlphaFoldDB" id="A0A7S2QC78"/>
<name>A0A7S2QC78_9DINO</name>
<protein>
    <submittedName>
        <fullName evidence="2">Uncharacterized protein</fullName>
    </submittedName>
</protein>
<dbReference type="EMBL" id="HBGW01088709">
    <property type="protein sequence ID" value="CAD9638381.1"/>
    <property type="molecule type" value="Transcribed_RNA"/>
</dbReference>
<sequence>MGRGEDDAGEDGSPKGGASPGGDAGEGGKKDIETEIRQILAKARGRLDGVRSVQEENATRLKTLQKGFKDLKRQQNHVTREQQQALGQLQGGLHG</sequence>
<evidence type="ECO:0000256" key="1">
    <source>
        <dbReference type="SAM" id="MobiDB-lite"/>
    </source>
</evidence>